<feature type="domain" description="Glutamine amidotransferase" evidence="1">
    <location>
        <begin position="6"/>
        <end position="43"/>
    </location>
</feature>
<dbReference type="AlphaFoldDB" id="A0A5J4PHV2"/>
<reference evidence="2" key="1">
    <citation type="submission" date="2019-03" db="EMBL/GenBank/DDBJ databases">
        <title>Single cell metagenomics reveals metabolic interactions within the superorganism composed of flagellate Streblomastix strix and complex community of Bacteroidetes bacteria on its surface.</title>
        <authorList>
            <person name="Treitli S.C."/>
            <person name="Kolisko M."/>
            <person name="Husnik F."/>
            <person name="Keeling P."/>
            <person name="Hampl V."/>
        </authorList>
    </citation>
    <scope>NUCLEOTIDE SEQUENCE</scope>
    <source>
        <strain evidence="2">STM</strain>
    </source>
</reference>
<dbReference type="InterPro" id="IPR017926">
    <property type="entry name" value="GATASE"/>
</dbReference>
<sequence>KNVEERLDNVDGIVICPGFGSRGIEGKFIAARYSREHDIPTFAAAICSSFGRLK</sequence>
<dbReference type="InterPro" id="IPR029062">
    <property type="entry name" value="Class_I_gatase-like"/>
</dbReference>
<dbReference type="EMBL" id="SNRY01008503">
    <property type="protein sequence ID" value="KAA6308410.1"/>
    <property type="molecule type" value="Genomic_DNA"/>
</dbReference>
<organism evidence="2">
    <name type="scientific">termite gut metagenome</name>
    <dbReference type="NCBI Taxonomy" id="433724"/>
    <lineage>
        <taxon>unclassified sequences</taxon>
        <taxon>metagenomes</taxon>
        <taxon>organismal metagenomes</taxon>
    </lineage>
</organism>
<evidence type="ECO:0000259" key="1">
    <source>
        <dbReference type="Pfam" id="PF00117"/>
    </source>
</evidence>
<accession>A0A5J4PHV2</accession>
<protein>
    <submittedName>
        <fullName evidence="2">CTP synthase</fullName>
        <ecNumber evidence="2">6.3.4.2</ecNumber>
    </submittedName>
</protein>
<name>A0A5J4PHV2_9ZZZZ</name>
<dbReference type="GO" id="GO:0003883">
    <property type="term" value="F:CTP synthase activity"/>
    <property type="evidence" value="ECO:0007669"/>
    <property type="project" value="UniProtKB-EC"/>
</dbReference>
<dbReference type="Gene3D" id="3.40.50.880">
    <property type="match status" value="1"/>
</dbReference>
<gene>
    <name evidence="2" type="ORF">EZS27_039919</name>
</gene>
<feature type="non-terminal residue" evidence="2">
    <location>
        <position position="1"/>
    </location>
</feature>
<dbReference type="Pfam" id="PF00117">
    <property type="entry name" value="GATase"/>
    <property type="match status" value="1"/>
</dbReference>
<proteinExistence type="predicted"/>
<dbReference type="EC" id="6.3.4.2" evidence="2"/>
<dbReference type="SUPFAM" id="SSF52317">
    <property type="entry name" value="Class I glutamine amidotransferase-like"/>
    <property type="match status" value="1"/>
</dbReference>
<comment type="caution">
    <text evidence="2">The sequence shown here is derived from an EMBL/GenBank/DDBJ whole genome shotgun (WGS) entry which is preliminary data.</text>
</comment>
<evidence type="ECO:0000313" key="2">
    <source>
        <dbReference type="EMBL" id="KAA6308410.1"/>
    </source>
</evidence>
<keyword evidence="2" id="KW-0436">Ligase</keyword>